<organism evidence="2 3">
    <name type="scientific">Acanthoscelides obtectus</name>
    <name type="common">Bean weevil</name>
    <name type="synonym">Bruchus obtectus</name>
    <dbReference type="NCBI Taxonomy" id="200917"/>
    <lineage>
        <taxon>Eukaryota</taxon>
        <taxon>Metazoa</taxon>
        <taxon>Ecdysozoa</taxon>
        <taxon>Arthropoda</taxon>
        <taxon>Hexapoda</taxon>
        <taxon>Insecta</taxon>
        <taxon>Pterygota</taxon>
        <taxon>Neoptera</taxon>
        <taxon>Endopterygota</taxon>
        <taxon>Coleoptera</taxon>
        <taxon>Polyphaga</taxon>
        <taxon>Cucujiformia</taxon>
        <taxon>Chrysomeloidea</taxon>
        <taxon>Chrysomelidae</taxon>
        <taxon>Bruchinae</taxon>
        <taxon>Bruchini</taxon>
        <taxon>Acanthoscelides</taxon>
    </lineage>
</organism>
<dbReference type="Proteomes" id="UP001152888">
    <property type="component" value="Unassembled WGS sequence"/>
</dbReference>
<reference evidence="2" key="1">
    <citation type="submission" date="2022-03" db="EMBL/GenBank/DDBJ databases">
        <authorList>
            <person name="Sayadi A."/>
        </authorList>
    </citation>
    <scope>NUCLEOTIDE SEQUENCE</scope>
</reference>
<evidence type="ECO:0000313" key="3">
    <source>
        <dbReference type="Proteomes" id="UP001152888"/>
    </source>
</evidence>
<feature type="region of interest" description="Disordered" evidence="1">
    <location>
        <begin position="68"/>
        <end position="102"/>
    </location>
</feature>
<sequence length="102" mass="11727">MIEDDNDPVYVLPEKSSAILLGKLLPSDCREKAENDSAVISEVLEKIINYAEKICPFNYHDIENSDFSDWDQNYVPTDDNAESADEAQHVNNNKPKLKRKWQ</sequence>
<evidence type="ECO:0000256" key="1">
    <source>
        <dbReference type="SAM" id="MobiDB-lite"/>
    </source>
</evidence>
<accession>A0A9P0PRS7</accession>
<dbReference type="EMBL" id="CAKOFQ010007223">
    <property type="protein sequence ID" value="CAH1995281.1"/>
    <property type="molecule type" value="Genomic_DNA"/>
</dbReference>
<dbReference type="AlphaFoldDB" id="A0A9P0PRS7"/>
<protein>
    <submittedName>
        <fullName evidence="2">Uncharacterized protein</fullName>
    </submittedName>
</protein>
<comment type="caution">
    <text evidence="2">The sequence shown here is derived from an EMBL/GenBank/DDBJ whole genome shotgun (WGS) entry which is preliminary data.</text>
</comment>
<keyword evidence="3" id="KW-1185">Reference proteome</keyword>
<name>A0A9P0PRS7_ACAOB</name>
<evidence type="ECO:0000313" key="2">
    <source>
        <dbReference type="EMBL" id="CAH1995281.1"/>
    </source>
</evidence>
<gene>
    <name evidence="2" type="ORF">ACAOBT_LOCUS22518</name>
</gene>
<proteinExistence type="predicted"/>